<evidence type="ECO:0000256" key="9">
    <source>
        <dbReference type="SAM" id="Coils"/>
    </source>
</evidence>
<keyword evidence="6" id="KW-0067">ATP-binding</keyword>
<evidence type="ECO:0000259" key="11">
    <source>
        <dbReference type="PROSITE" id="PS51192"/>
    </source>
</evidence>
<feature type="region of interest" description="Disordered" evidence="10">
    <location>
        <begin position="1660"/>
        <end position="1699"/>
    </location>
</feature>
<dbReference type="InterPro" id="IPR049730">
    <property type="entry name" value="SNF2/RAD54-like_C"/>
</dbReference>
<dbReference type="InterPro" id="IPR038718">
    <property type="entry name" value="SNF2-like_sf"/>
</dbReference>
<evidence type="ECO:0000256" key="3">
    <source>
        <dbReference type="ARBA" id="ARBA00022741"/>
    </source>
</evidence>
<dbReference type="SMART" id="SM00487">
    <property type="entry name" value="DEXDc"/>
    <property type="match status" value="1"/>
</dbReference>
<evidence type="ECO:0000256" key="2">
    <source>
        <dbReference type="ARBA" id="ARBA00007025"/>
    </source>
</evidence>
<comment type="similarity">
    <text evidence="2">Belongs to the SNF2/RAD54 helicase family.</text>
</comment>
<keyword evidence="5" id="KW-0347">Helicase</keyword>
<dbReference type="Pfam" id="PF00176">
    <property type="entry name" value="SNF2-rel_dom"/>
    <property type="match status" value="1"/>
</dbReference>
<keyword evidence="7" id="KW-0238">DNA-binding</keyword>
<dbReference type="Proteomes" id="UP000562929">
    <property type="component" value="Unassembled WGS sequence"/>
</dbReference>
<evidence type="ECO:0000256" key="7">
    <source>
        <dbReference type="ARBA" id="ARBA00023125"/>
    </source>
</evidence>
<feature type="region of interest" description="Disordered" evidence="10">
    <location>
        <begin position="627"/>
        <end position="648"/>
    </location>
</feature>
<feature type="domain" description="Helicase C-terminal" evidence="12">
    <location>
        <begin position="1256"/>
        <end position="1410"/>
    </location>
</feature>
<proteinExistence type="inferred from homology"/>
<dbReference type="InterPro" id="IPR014001">
    <property type="entry name" value="Helicase_ATP-bd"/>
</dbReference>
<protein>
    <submittedName>
        <fullName evidence="13">Chromatin-remodeling complex ATPase chain isw-1</fullName>
    </submittedName>
</protein>
<feature type="region of interest" description="Disordered" evidence="10">
    <location>
        <begin position="1588"/>
        <end position="1622"/>
    </location>
</feature>
<keyword evidence="8" id="KW-0539">Nucleus</keyword>
<dbReference type="InterPro" id="IPR056026">
    <property type="entry name" value="DUF7607"/>
</dbReference>
<comment type="caution">
    <text evidence="13">The sequence shown here is derived from an EMBL/GenBank/DDBJ whole genome shotgun (WGS) entry which is preliminary data.</text>
</comment>
<dbReference type="SUPFAM" id="SSF52540">
    <property type="entry name" value="P-loop containing nucleoside triphosphate hydrolases"/>
    <property type="match status" value="2"/>
</dbReference>
<dbReference type="InterPro" id="IPR027417">
    <property type="entry name" value="P-loop_NTPase"/>
</dbReference>
<evidence type="ECO:0000256" key="10">
    <source>
        <dbReference type="SAM" id="MobiDB-lite"/>
    </source>
</evidence>
<dbReference type="Pfam" id="PF24580">
    <property type="entry name" value="DUF7607"/>
    <property type="match status" value="1"/>
</dbReference>
<evidence type="ECO:0000256" key="5">
    <source>
        <dbReference type="ARBA" id="ARBA00022806"/>
    </source>
</evidence>
<feature type="compositionally biased region" description="Low complexity" evidence="10">
    <location>
        <begin position="175"/>
        <end position="186"/>
    </location>
</feature>
<feature type="compositionally biased region" description="Basic and acidic residues" evidence="10">
    <location>
        <begin position="559"/>
        <end position="572"/>
    </location>
</feature>
<dbReference type="InterPro" id="IPR001650">
    <property type="entry name" value="Helicase_C-like"/>
</dbReference>
<comment type="subcellular location">
    <subcellularLocation>
        <location evidence="1">Nucleus</location>
    </subcellularLocation>
</comment>
<dbReference type="PANTHER" id="PTHR45797:SF1">
    <property type="entry name" value="HELICASE ARIP4"/>
    <property type="match status" value="1"/>
</dbReference>
<dbReference type="Pfam" id="PF00271">
    <property type="entry name" value="Helicase_C"/>
    <property type="match status" value="1"/>
</dbReference>
<feature type="region of interest" description="Disordered" evidence="10">
    <location>
        <begin position="488"/>
        <end position="524"/>
    </location>
</feature>
<dbReference type="CDD" id="cd18007">
    <property type="entry name" value="DEXHc_ATRX-like"/>
    <property type="match status" value="1"/>
</dbReference>
<feature type="compositionally biased region" description="Basic and acidic residues" evidence="10">
    <location>
        <begin position="488"/>
        <end position="498"/>
    </location>
</feature>
<feature type="region of interest" description="Disordered" evidence="10">
    <location>
        <begin position="1866"/>
        <end position="1893"/>
    </location>
</feature>
<dbReference type="Gene3D" id="3.40.50.10810">
    <property type="entry name" value="Tandem AAA-ATPase domain"/>
    <property type="match status" value="1"/>
</dbReference>
<accession>A0A8H4Q537</accession>
<dbReference type="PROSITE" id="PS51194">
    <property type="entry name" value="HELICASE_CTER"/>
    <property type="match status" value="1"/>
</dbReference>
<feature type="region of interest" description="Disordered" evidence="10">
    <location>
        <begin position="168"/>
        <end position="194"/>
    </location>
</feature>
<keyword evidence="3" id="KW-0547">Nucleotide-binding</keyword>
<evidence type="ECO:0000256" key="8">
    <source>
        <dbReference type="ARBA" id="ARBA00023242"/>
    </source>
</evidence>
<keyword evidence="9" id="KW-0175">Coiled coil</keyword>
<dbReference type="OrthoDB" id="2020972at2759"/>
<dbReference type="GO" id="GO:0005634">
    <property type="term" value="C:nucleus"/>
    <property type="evidence" value="ECO:0007669"/>
    <property type="project" value="UniProtKB-SubCell"/>
</dbReference>
<evidence type="ECO:0000313" key="13">
    <source>
        <dbReference type="EMBL" id="KAF4585786.1"/>
    </source>
</evidence>
<dbReference type="PROSITE" id="PS51192">
    <property type="entry name" value="HELICASE_ATP_BIND_1"/>
    <property type="match status" value="1"/>
</dbReference>
<gene>
    <name evidence="13" type="ORF">GQ602_005091</name>
</gene>
<dbReference type="CDD" id="cd18793">
    <property type="entry name" value="SF2_C_SNF"/>
    <property type="match status" value="1"/>
</dbReference>
<evidence type="ECO:0000259" key="12">
    <source>
        <dbReference type="PROSITE" id="PS51194"/>
    </source>
</evidence>
<name>A0A8H4Q537_9HYPO</name>
<dbReference type="SMART" id="SM00490">
    <property type="entry name" value="HELICc"/>
    <property type="match status" value="1"/>
</dbReference>
<dbReference type="EMBL" id="JAACLJ010000005">
    <property type="protein sequence ID" value="KAF4585786.1"/>
    <property type="molecule type" value="Genomic_DNA"/>
</dbReference>
<evidence type="ECO:0000313" key="14">
    <source>
        <dbReference type="Proteomes" id="UP000562929"/>
    </source>
</evidence>
<reference evidence="13 14" key="1">
    <citation type="journal article" date="2020" name="G3 (Bethesda)">
        <title>Genetic Underpinnings of Host Manipulation by Ophiocordyceps as Revealed by Comparative Transcriptomics.</title>
        <authorList>
            <person name="Will I."/>
            <person name="Das B."/>
            <person name="Trinh T."/>
            <person name="Brachmann A."/>
            <person name="Ohm R.A."/>
            <person name="de Bekker C."/>
        </authorList>
    </citation>
    <scope>NUCLEOTIDE SEQUENCE [LARGE SCALE GENOMIC DNA]</scope>
    <source>
        <strain evidence="13 14">EC05</strain>
    </source>
</reference>
<dbReference type="Gene3D" id="3.40.50.300">
    <property type="entry name" value="P-loop containing nucleotide triphosphate hydrolases"/>
    <property type="match status" value="1"/>
</dbReference>
<dbReference type="PANTHER" id="PTHR45797">
    <property type="entry name" value="RAD54-LIKE"/>
    <property type="match status" value="1"/>
</dbReference>
<organism evidence="13 14">
    <name type="scientific">Ophiocordyceps camponoti-floridani</name>
    <dbReference type="NCBI Taxonomy" id="2030778"/>
    <lineage>
        <taxon>Eukaryota</taxon>
        <taxon>Fungi</taxon>
        <taxon>Dikarya</taxon>
        <taxon>Ascomycota</taxon>
        <taxon>Pezizomycotina</taxon>
        <taxon>Sordariomycetes</taxon>
        <taxon>Hypocreomycetidae</taxon>
        <taxon>Hypocreales</taxon>
        <taxon>Ophiocordycipitaceae</taxon>
        <taxon>Ophiocordyceps</taxon>
    </lineage>
</organism>
<keyword evidence="14" id="KW-1185">Reference proteome</keyword>
<evidence type="ECO:0000256" key="1">
    <source>
        <dbReference type="ARBA" id="ARBA00004123"/>
    </source>
</evidence>
<dbReference type="GO" id="GO:0003677">
    <property type="term" value="F:DNA binding"/>
    <property type="evidence" value="ECO:0007669"/>
    <property type="project" value="UniProtKB-KW"/>
</dbReference>
<feature type="region of interest" description="Disordered" evidence="10">
    <location>
        <begin position="559"/>
        <end position="580"/>
    </location>
</feature>
<evidence type="ECO:0000256" key="6">
    <source>
        <dbReference type="ARBA" id="ARBA00022840"/>
    </source>
</evidence>
<dbReference type="InterPro" id="IPR044574">
    <property type="entry name" value="ARIP4-like"/>
</dbReference>
<dbReference type="GO" id="GO:0016887">
    <property type="term" value="F:ATP hydrolysis activity"/>
    <property type="evidence" value="ECO:0007669"/>
    <property type="project" value="InterPro"/>
</dbReference>
<dbReference type="InterPro" id="IPR000330">
    <property type="entry name" value="SNF2_N"/>
</dbReference>
<feature type="compositionally biased region" description="Low complexity" evidence="10">
    <location>
        <begin position="805"/>
        <end position="815"/>
    </location>
</feature>
<feature type="region of interest" description="Disordered" evidence="10">
    <location>
        <begin position="797"/>
        <end position="822"/>
    </location>
</feature>
<dbReference type="GO" id="GO:0004386">
    <property type="term" value="F:helicase activity"/>
    <property type="evidence" value="ECO:0007669"/>
    <property type="project" value="UniProtKB-KW"/>
</dbReference>
<feature type="coiled-coil region" evidence="9">
    <location>
        <begin position="826"/>
        <end position="853"/>
    </location>
</feature>
<feature type="domain" description="Helicase ATP-binding" evidence="11">
    <location>
        <begin position="906"/>
        <end position="1094"/>
    </location>
</feature>
<keyword evidence="4" id="KW-0378">Hydrolase</keyword>
<sequence>MQPSPGNATCADPPKKLRRCLTSQVPNIEESSRVQERRTAKPFQVSFSVASPPLCTFAYAFVPMDEERVNDPFLWDPDAVAHHLCALKPPCAADATALATKVTEAGISGEVLLTYDLVVLRHGSISLQDILGVSTGLQQWSFGSAITKLRCNSPGFHQWKDALHGLGDQSKEVLPPSSRPVTPSRRQQTSDDAKRKLDELLSVPPTDAKASIASTLPAVEPDTIALAPQHNDAAIAPSTPQRPLKRKRVAPVLLTDQFVEIDVYLGKVVWTKWDILAPERLFPTRIVETETSFATLYPFKIPSGWRHIIARNMKRFLLNNGRREMLLPQGLLSATSFTSEDNDMILDLDDLPSSIDTETLEQMELEKAERLREAQMNPNLQPDKVLALLQEELARLKAAWEENKLPRYRQKAYKLWTSAQKKGTKTKQILQARQTIKKKTHRLQQLKDEVLNLAFTKDSEVRNQVLSLQQTLEDRLYQEWLAQMLESRVEPPKPESLPRLKRPQKKDSRLSDGDEILSSSEEEDFIVSDEDDFMTPVDNIPPLDADVIMDDIVSGPVERDGREVLKSEDRTTENSPVTPSKADLSLFVDLTQVETPESLRRPSRQDSIIDLTTPTVARSISRVPSTWVDEDGDISPSDAAQASADGLEDVETIGKERPKHWADRVDGLRLVLCLVWRLSHARRSHVLAAARDQSADELFELSVTKQLSDPLQDEKLLDKEGHEATAFDLTRLFLCYIKVKHCREPRVMSLSAADSKRLQSGRGDAWNEFITLLKNHAHLFPQDSQIYRTNDWEDEDFHVLDDDGPPGSQESPSQSRKNAPKEIVQNREAVDLRERENRRVEEQESRRAKLRAALDVSGFMSEDKSRLIINESKTEDQAFIYVNDAIGVRIKDHQVEGVRFMWNQVVTDANTSRGCLLAHTMGLGKTMQVITLLVAIQESAKSSEPAVSSQIPQDLRDSKTLVLCPAGLVDNWMDELLLWAPAGMLGPIRKIESRLSLQDRRSAVFSWADEGGVLVLGYNMLQKITSDDEKLESKIMEEPNIVIADEAHTLKNPKSKVHNTCAGFKTKCRIALTGSPMANNVEEYYTMINWVAPNFLGPLKEFQDIYATPIQQGMYKDSSGWEKRKALKQLKVLNITVAPKVNRHTTKMAAKDSLPPKQEFVLCVPPTAMQRKLYNLYLKYLISTSGNANDGRFLAVIDILALVVNHPSCFRTRMLNARDKHQRQRETGTSAIPEALISPVLKETNCPDIGNSNMSVKTELLTIVLDEARAVGDKVLVFSHSIQTLDYLDNLLKLQKRHVYRLDGNVAIEKRQDLVKRFNNGNQEVYLISTRTGGVGLNIQGANRVVIFDFRWSPMHEQQAVGRAYRIGQKKPVFVYRFVTAGTFEDDVHNRQVFKTQLASRVVDKKNPLSWSKKNSNKLHEVEDVEAESLSEFLGKDHILDALIRNKPNGEAIRRIVSTDTFEEEDPDVGLTAQEQRQAEDEAKMNHLRLSDPAEFERLRIQQQHDVLQQSAAAVQYQRSSTDQPLSAAGQWGQIMAQRGLTTTAWAPLTSNAAARTPDWLMMRPGASPSSSALQWQAPVQFGQNAIGAPPTSSGGLSAMVPPTSWNAAQPNGPGGTEHNLLASKPVQGADHVRACQPNAISTSTTGSTTPMPVAQAAFPREQGQDGSRGEQSAAPLPVAGTNTYFGEKGQGDGATVRESERTVPIFSAGLKESAPGSPNPSNPSTRLFATPGRSAAQMAFYDALRGSIRKTDANDMRPSMIAETVMNAIEQIRKEQHLGFPIDEQHWTLLNGFLDNPRFAVSVASGHLTPAYLGRTNMTDLESRVTALNQMPNEEFVRLMQESWQNKKPDPSNLELLRRLTAGAREREQSARAREDQEVMLEAERRRRTVEV</sequence>
<dbReference type="GO" id="GO:0005524">
    <property type="term" value="F:ATP binding"/>
    <property type="evidence" value="ECO:0007669"/>
    <property type="project" value="UniProtKB-KW"/>
</dbReference>
<evidence type="ECO:0000256" key="4">
    <source>
        <dbReference type="ARBA" id="ARBA00022801"/>
    </source>
</evidence>